<evidence type="ECO:0000259" key="8">
    <source>
        <dbReference type="Pfam" id="PF17042"/>
    </source>
</evidence>
<keyword evidence="10" id="KW-1185">Reference proteome</keyword>
<gene>
    <name evidence="9" type="ORF">BLA27_22045</name>
</gene>
<keyword evidence="3" id="KW-0547">Nucleotide-binding</keyword>
<dbReference type="Proteomes" id="UP000182985">
    <property type="component" value="Unassembled WGS sequence"/>
</dbReference>
<dbReference type="InterPro" id="IPR031475">
    <property type="entry name" value="NBD_C"/>
</dbReference>
<comment type="caution">
    <text evidence="9">The sequence shown here is derived from an EMBL/GenBank/DDBJ whole genome shotgun (WGS) entry which is preliminary data.</text>
</comment>
<evidence type="ECO:0000313" key="9">
    <source>
        <dbReference type="EMBL" id="OIS91318.1"/>
    </source>
</evidence>
<dbReference type="GO" id="GO:0005524">
    <property type="term" value="F:ATP binding"/>
    <property type="evidence" value="ECO:0007669"/>
    <property type="project" value="UniProtKB-KW"/>
</dbReference>
<feature type="domain" description="Four-carbon acid sugar kinase nucleotide binding" evidence="8">
    <location>
        <begin position="273"/>
        <end position="439"/>
    </location>
</feature>
<keyword evidence="5" id="KW-0067">ATP-binding</keyword>
<evidence type="ECO:0000256" key="3">
    <source>
        <dbReference type="ARBA" id="ARBA00022741"/>
    </source>
</evidence>
<evidence type="ECO:0000256" key="2">
    <source>
        <dbReference type="ARBA" id="ARBA00022679"/>
    </source>
</evidence>
<proteinExistence type="inferred from homology"/>
<reference evidence="9 10" key="1">
    <citation type="submission" date="2016-10" db="EMBL/GenBank/DDBJ databases">
        <title>The Draft Genome Sequence of the Potato Rhizosphere Bacteria Ochrobactrum sp. IPA7.2.</title>
        <authorList>
            <person name="Gogoleva N.E."/>
            <person name="Khlopko Y.A."/>
            <person name="Burygin G.L."/>
            <person name="Plotnikov A.O."/>
        </authorList>
    </citation>
    <scope>NUCLEOTIDE SEQUENCE [LARGE SCALE GENOMIC DNA]</scope>
    <source>
        <strain evidence="9 10">IPA7.2</strain>
    </source>
</reference>
<organism evidence="9 10">
    <name type="scientific">Brucella cytisi</name>
    <dbReference type="NCBI Taxonomy" id="407152"/>
    <lineage>
        <taxon>Bacteria</taxon>
        <taxon>Pseudomonadati</taxon>
        <taxon>Pseudomonadota</taxon>
        <taxon>Alphaproteobacteria</taxon>
        <taxon>Hyphomicrobiales</taxon>
        <taxon>Brucellaceae</taxon>
        <taxon>Brucella/Ochrobactrum group</taxon>
        <taxon>Brucella</taxon>
    </lineage>
</organism>
<evidence type="ECO:0000256" key="4">
    <source>
        <dbReference type="ARBA" id="ARBA00022777"/>
    </source>
</evidence>
<dbReference type="InterPro" id="IPR037051">
    <property type="entry name" value="4-carb_acid_sugar_kinase_N_sf"/>
</dbReference>
<dbReference type="OrthoDB" id="7686359at2"/>
<keyword evidence="2" id="KW-0808">Transferase</keyword>
<dbReference type="Gene3D" id="3.40.50.10840">
    <property type="entry name" value="Putative sugar-binding, N-terminal domain"/>
    <property type="match status" value="1"/>
</dbReference>
<evidence type="ECO:0000256" key="1">
    <source>
        <dbReference type="ARBA" id="ARBA00005715"/>
    </source>
</evidence>
<keyword evidence="6" id="KW-0119">Carbohydrate metabolism</keyword>
<evidence type="ECO:0000256" key="5">
    <source>
        <dbReference type="ARBA" id="ARBA00022840"/>
    </source>
</evidence>
<dbReference type="SUPFAM" id="SSF142764">
    <property type="entry name" value="YgbK-like"/>
    <property type="match status" value="1"/>
</dbReference>
<accession>A0A1J6I0L1</accession>
<sequence length="448" mass="47925">MSQASNELLLSYYGDDLTGSTDVMEAMASNGVDTVLFMNVPDEELLSRFSHCKAIGLAGTSRSETPEWMQENLTPAFNWLKSLNAAITHYKVCSTFDSAPHVGNIGKAVEIGKAIFDQAYVPLIVGAPQLKRYTSFGNLFAAYQGETYRIDRHPVMSRHPVTPMHEADLRVHLAKQTALKTVLADLVALSVADANDRVNTIAKNADGMLLFDVDSHESQLQAGNQLWRLRPDAGWFVAGSSGVEYALLAAWAKAGLINAKKEFPLPGKAERIAVVSGSVSPTTERQIRHATASGFTGIDLNPLDLLGENGNQAIEAAIADGQKALKQGNSVILNTALGPSADRGTEIDKIAGSRHKLARSLGFILRSLVERERLTRAVIAGGDTSSHALRELHVDALTTLLPLPQTPGSPLCTAHSAHAATNGLQIALKGGQVGSDGYFSQIRDGLTV</sequence>
<name>A0A1J6I0L1_9HYPH</name>
<evidence type="ECO:0000256" key="6">
    <source>
        <dbReference type="ARBA" id="ARBA00023277"/>
    </source>
</evidence>
<dbReference type="EMBL" id="MOEC01000030">
    <property type="protein sequence ID" value="OIS91318.1"/>
    <property type="molecule type" value="Genomic_DNA"/>
</dbReference>
<dbReference type="InterPro" id="IPR010737">
    <property type="entry name" value="4-carb_acid_sugar_kinase_N"/>
</dbReference>
<dbReference type="Pfam" id="PF07005">
    <property type="entry name" value="SBD_N"/>
    <property type="match status" value="1"/>
</dbReference>
<dbReference type="InterPro" id="IPR042213">
    <property type="entry name" value="NBD_C_sf"/>
</dbReference>
<evidence type="ECO:0000313" key="10">
    <source>
        <dbReference type="Proteomes" id="UP000182985"/>
    </source>
</evidence>
<dbReference type="RefSeq" id="WP_071633555.1">
    <property type="nucleotide sequence ID" value="NZ_MOEC01000030.1"/>
</dbReference>
<protein>
    <submittedName>
        <fullName evidence="9">Hrp-dependent type III effector protein</fullName>
    </submittedName>
</protein>
<comment type="similarity">
    <text evidence="1">Belongs to the four-carbon acid sugar kinase family.</text>
</comment>
<dbReference type="Pfam" id="PF17042">
    <property type="entry name" value="NBD_C"/>
    <property type="match status" value="1"/>
</dbReference>
<dbReference type="AlphaFoldDB" id="A0A1J6I0L1"/>
<feature type="domain" description="Four-carbon acid sugar kinase N-terminal" evidence="7">
    <location>
        <begin position="11"/>
        <end position="247"/>
    </location>
</feature>
<dbReference type="GO" id="GO:0016301">
    <property type="term" value="F:kinase activity"/>
    <property type="evidence" value="ECO:0007669"/>
    <property type="project" value="UniProtKB-KW"/>
</dbReference>
<evidence type="ECO:0000259" key="7">
    <source>
        <dbReference type="Pfam" id="PF07005"/>
    </source>
</evidence>
<keyword evidence="4" id="KW-0418">Kinase</keyword>
<dbReference type="Gene3D" id="3.40.980.20">
    <property type="entry name" value="Four-carbon acid sugar kinase, nucleotide binding domain"/>
    <property type="match status" value="1"/>
</dbReference>